<evidence type="ECO:0000313" key="2">
    <source>
        <dbReference type="Proteomes" id="UP000603200"/>
    </source>
</evidence>
<evidence type="ECO:0000313" key="1">
    <source>
        <dbReference type="EMBL" id="GIE19357.1"/>
    </source>
</evidence>
<comment type="caution">
    <text evidence="1">The sequence shown here is derived from an EMBL/GenBank/DDBJ whole genome shotgun (WGS) entry which is preliminary data.</text>
</comment>
<sequence>MRSRLIVLAVAVLAVLGIAFLATTTSSTPARDKSPVTAVRSDDPWNCLTCL</sequence>
<organism evidence="1 2">
    <name type="scientific">Winogradskya humida</name>
    <dbReference type="NCBI Taxonomy" id="113566"/>
    <lineage>
        <taxon>Bacteria</taxon>
        <taxon>Bacillati</taxon>
        <taxon>Actinomycetota</taxon>
        <taxon>Actinomycetes</taxon>
        <taxon>Micromonosporales</taxon>
        <taxon>Micromonosporaceae</taxon>
        <taxon>Winogradskya</taxon>
    </lineage>
</organism>
<keyword evidence="2" id="KW-1185">Reference proteome</keyword>
<gene>
    <name evidence="1" type="ORF">Ahu01nite_024590</name>
</gene>
<dbReference type="Proteomes" id="UP000603200">
    <property type="component" value="Unassembled WGS sequence"/>
</dbReference>
<protein>
    <submittedName>
        <fullName evidence="1">Uncharacterized protein</fullName>
    </submittedName>
</protein>
<reference evidence="1 2" key="1">
    <citation type="submission" date="2021-01" db="EMBL/GenBank/DDBJ databases">
        <title>Whole genome shotgun sequence of Actinoplanes humidus NBRC 14915.</title>
        <authorList>
            <person name="Komaki H."/>
            <person name="Tamura T."/>
        </authorList>
    </citation>
    <scope>NUCLEOTIDE SEQUENCE [LARGE SCALE GENOMIC DNA]</scope>
    <source>
        <strain evidence="1 2">NBRC 14915</strain>
    </source>
</reference>
<accession>A0ABQ3ZME1</accession>
<name>A0ABQ3ZME1_9ACTN</name>
<proteinExistence type="predicted"/>
<dbReference type="EMBL" id="BOMN01000029">
    <property type="protein sequence ID" value="GIE19357.1"/>
    <property type="molecule type" value="Genomic_DNA"/>
</dbReference>